<dbReference type="CDD" id="cd11614">
    <property type="entry name" value="SAF_CpaB_FlgA_like"/>
    <property type="match status" value="1"/>
</dbReference>
<sequence>MSVLTGLLVWGIFQCILAFHAHDTVIIAKHDIAQGTILRPSDITASQIPANPLTSKTAHTRSEVAGRISKIPLKAGDPVLLASITDAPLYPKEYTVISITPASAVQPLSPGQKADLVSTGPCSPQDHQKTDNADTPDSRDKAGGDNNKGDNNGGGAGDENGNTDTGADDSGNSNIPASYDNSGGDTETAGTCLIAKDAIVVKTQQGQNRGFALTAQSDPKAAVSFAMPVKNALAIMRSETPPPIVITNIRD</sequence>
<evidence type="ECO:0000313" key="3">
    <source>
        <dbReference type="EMBL" id="EJD65140.1"/>
    </source>
</evidence>
<proteinExistence type="predicted"/>
<reference evidence="3 4" key="1">
    <citation type="submission" date="2012-01" db="EMBL/GenBank/DDBJ databases">
        <title>The Genome Sequence of Scardovia wiggsiae F0424.</title>
        <authorList>
            <consortium name="The Broad Institute Genome Sequencing Platform"/>
            <person name="Earl A."/>
            <person name="Ward D."/>
            <person name="Feldgarden M."/>
            <person name="Gevers D."/>
            <person name="Izard J."/>
            <person name="Ganesan A."/>
            <person name="Baranova O.V."/>
            <person name="Blanton J.M."/>
            <person name="Tanner A.C."/>
            <person name="Mathney J."/>
            <person name="Dewhirst F.E."/>
            <person name="Young S.K."/>
            <person name="Zeng Q."/>
            <person name="Gargeya S."/>
            <person name="Fitzgerald M."/>
            <person name="Haas B."/>
            <person name="Abouelleil A."/>
            <person name="Alvarado L."/>
            <person name="Arachchi H.M."/>
            <person name="Berlin A."/>
            <person name="Chapman S.B."/>
            <person name="Gearin G."/>
            <person name="Goldberg J."/>
            <person name="Griggs A."/>
            <person name="Gujja S."/>
            <person name="Hansen M."/>
            <person name="Heiman D."/>
            <person name="Howarth C."/>
            <person name="Larimer J."/>
            <person name="Lui A."/>
            <person name="MacDonald P.J.P."/>
            <person name="McCowen C."/>
            <person name="Montmayeur A."/>
            <person name="Murphy C."/>
            <person name="Neiman D."/>
            <person name="Pearson M."/>
            <person name="Priest M."/>
            <person name="Roberts A."/>
            <person name="Saif S."/>
            <person name="Shea T."/>
            <person name="Sisk P."/>
            <person name="Stolte C."/>
            <person name="Sykes S."/>
            <person name="Wortman J."/>
            <person name="Nusbaum C."/>
            <person name="Birren B."/>
        </authorList>
    </citation>
    <scope>NUCLEOTIDE SEQUENCE [LARGE SCALE GENOMIC DNA]</scope>
    <source>
        <strain evidence="3 4">F0424</strain>
    </source>
</reference>
<feature type="compositionally biased region" description="Polar residues" evidence="1">
    <location>
        <begin position="170"/>
        <end position="186"/>
    </location>
</feature>
<evidence type="ECO:0000313" key="4">
    <source>
        <dbReference type="Proteomes" id="UP000006415"/>
    </source>
</evidence>
<dbReference type="Pfam" id="PF08666">
    <property type="entry name" value="SAF"/>
    <property type="match status" value="1"/>
</dbReference>
<dbReference type="EMBL" id="AGZS01000002">
    <property type="protein sequence ID" value="EJD65140.1"/>
    <property type="molecule type" value="Genomic_DNA"/>
</dbReference>
<gene>
    <name evidence="3" type="ORF">HMPREF9156_00584</name>
</gene>
<feature type="region of interest" description="Disordered" evidence="1">
    <location>
        <begin position="108"/>
        <end position="186"/>
    </location>
</feature>
<dbReference type="Proteomes" id="UP000006415">
    <property type="component" value="Unassembled WGS sequence"/>
</dbReference>
<keyword evidence="4" id="KW-1185">Reference proteome</keyword>
<feature type="domain" description="SAF" evidence="2">
    <location>
        <begin position="23"/>
        <end position="85"/>
    </location>
</feature>
<evidence type="ECO:0000259" key="2">
    <source>
        <dbReference type="SMART" id="SM00858"/>
    </source>
</evidence>
<comment type="caution">
    <text evidence="3">The sequence shown here is derived from an EMBL/GenBank/DDBJ whole genome shotgun (WGS) entry which is preliminary data.</text>
</comment>
<dbReference type="Gene3D" id="3.90.1210.10">
    <property type="entry name" value="Antifreeze-like/N-acetylneuraminic acid synthase C-terminal domain"/>
    <property type="match status" value="1"/>
</dbReference>
<accession>J0D594</accession>
<dbReference type="InterPro" id="IPR013974">
    <property type="entry name" value="SAF"/>
</dbReference>
<organism evidence="3 4">
    <name type="scientific">Scardovia wiggsiae F0424</name>
    <dbReference type="NCBI Taxonomy" id="857290"/>
    <lineage>
        <taxon>Bacteria</taxon>
        <taxon>Bacillati</taxon>
        <taxon>Actinomycetota</taxon>
        <taxon>Actinomycetes</taxon>
        <taxon>Bifidobacteriales</taxon>
        <taxon>Bifidobacteriaceae</taxon>
        <taxon>Scardovia</taxon>
    </lineage>
</organism>
<dbReference type="RefSeq" id="WP_007147651.1">
    <property type="nucleotide sequence ID" value="NZ_AKCI01000001.1"/>
</dbReference>
<dbReference type="AlphaFoldDB" id="J0D594"/>
<dbReference type="STRING" id="857290.HMPREF9156_00584"/>
<feature type="compositionally biased region" description="Basic and acidic residues" evidence="1">
    <location>
        <begin position="126"/>
        <end position="143"/>
    </location>
</feature>
<protein>
    <recommendedName>
        <fullName evidence="2">SAF domain-containing protein</fullName>
    </recommendedName>
</protein>
<dbReference type="HOGENOM" id="CLU_1106512_0_0_11"/>
<name>J0D594_9BIFI</name>
<dbReference type="SMART" id="SM00858">
    <property type="entry name" value="SAF"/>
    <property type="match status" value="1"/>
</dbReference>
<evidence type="ECO:0000256" key="1">
    <source>
        <dbReference type="SAM" id="MobiDB-lite"/>
    </source>
</evidence>